<dbReference type="EMBL" id="AMZH03007634">
    <property type="protein sequence ID" value="RRT60818.1"/>
    <property type="molecule type" value="Genomic_DNA"/>
</dbReference>
<evidence type="ECO:0000313" key="2">
    <source>
        <dbReference type="EMBL" id="RRT60818.1"/>
    </source>
</evidence>
<proteinExistence type="predicted"/>
<accession>A0A426ZA06</accession>
<gene>
    <name evidence="2" type="ORF">B296_00005676</name>
</gene>
<feature type="region of interest" description="Disordered" evidence="1">
    <location>
        <begin position="59"/>
        <end position="97"/>
    </location>
</feature>
<feature type="region of interest" description="Disordered" evidence="1">
    <location>
        <begin position="1"/>
        <end position="27"/>
    </location>
</feature>
<feature type="compositionally biased region" description="Acidic residues" evidence="1">
    <location>
        <begin position="1"/>
        <end position="16"/>
    </location>
</feature>
<comment type="caution">
    <text evidence="2">The sequence shown here is derived from an EMBL/GenBank/DDBJ whole genome shotgun (WGS) entry which is preliminary data.</text>
</comment>
<name>A0A426ZA06_ENSVE</name>
<evidence type="ECO:0000256" key="1">
    <source>
        <dbReference type="SAM" id="MobiDB-lite"/>
    </source>
</evidence>
<sequence>MEPIEDMEEEVQEHEEEALGRSEDDAVGNSCGVYRELAEGIGSLPRWCKEVRQKKIETRIEKLAGNTPPEKDHKTRRKNVGGCRINGTGDSRRSEGAATVHSYGDDFYRVYPRRMIKPRDTKDKGHSLTSHAKAYSPFYYHPSPHNKKLTRDEFRERSAKGLCWHCDEPWSREHRCKNGRLLMIEPVEDEDNEPSKEGLEAKEEAMEVESQPVDYGVHALVGYYIL</sequence>
<organism evidence="2 3">
    <name type="scientific">Ensete ventricosum</name>
    <name type="common">Abyssinian banana</name>
    <name type="synonym">Musa ensete</name>
    <dbReference type="NCBI Taxonomy" id="4639"/>
    <lineage>
        <taxon>Eukaryota</taxon>
        <taxon>Viridiplantae</taxon>
        <taxon>Streptophyta</taxon>
        <taxon>Embryophyta</taxon>
        <taxon>Tracheophyta</taxon>
        <taxon>Spermatophyta</taxon>
        <taxon>Magnoliopsida</taxon>
        <taxon>Liliopsida</taxon>
        <taxon>Zingiberales</taxon>
        <taxon>Musaceae</taxon>
        <taxon>Ensete</taxon>
    </lineage>
</organism>
<protein>
    <submittedName>
        <fullName evidence="2">Uncharacterized protein</fullName>
    </submittedName>
</protein>
<dbReference type="AlphaFoldDB" id="A0A426ZA06"/>
<evidence type="ECO:0000313" key="3">
    <source>
        <dbReference type="Proteomes" id="UP000287651"/>
    </source>
</evidence>
<reference evidence="2 3" key="1">
    <citation type="journal article" date="2014" name="Agronomy (Basel)">
        <title>A Draft Genome Sequence for Ensete ventricosum, the Drought-Tolerant Tree Against Hunger.</title>
        <authorList>
            <person name="Harrison J."/>
            <person name="Moore K.A."/>
            <person name="Paszkiewicz K."/>
            <person name="Jones T."/>
            <person name="Grant M."/>
            <person name="Ambacheew D."/>
            <person name="Muzemil S."/>
            <person name="Studholme D.J."/>
        </authorList>
    </citation>
    <scope>NUCLEOTIDE SEQUENCE [LARGE SCALE GENOMIC DNA]</scope>
</reference>
<dbReference type="Proteomes" id="UP000287651">
    <property type="component" value="Unassembled WGS sequence"/>
</dbReference>